<evidence type="ECO:0000313" key="6">
    <source>
        <dbReference type="Proteomes" id="UP001589610"/>
    </source>
</evidence>
<accession>A0ABV5TPT9</accession>
<dbReference type="PANTHER" id="PTHR11559">
    <property type="entry name" value="CARBOXYLESTERASE"/>
    <property type="match status" value="1"/>
</dbReference>
<dbReference type="EMBL" id="JBHMBS010000029">
    <property type="protein sequence ID" value="MFB9681032.1"/>
    <property type="molecule type" value="Genomic_DNA"/>
</dbReference>
<proteinExistence type="inferred from homology"/>
<dbReference type="Pfam" id="PF00135">
    <property type="entry name" value="COesterase"/>
    <property type="match status" value="1"/>
</dbReference>
<dbReference type="InterPro" id="IPR050309">
    <property type="entry name" value="Type-B_Carboxylest/Lipase"/>
</dbReference>
<dbReference type="InterPro" id="IPR019826">
    <property type="entry name" value="Carboxylesterase_B_AS"/>
</dbReference>
<protein>
    <recommendedName>
        <fullName evidence="3">Carboxylic ester hydrolase</fullName>
        <ecNumber evidence="3">3.1.1.-</ecNumber>
    </recommendedName>
</protein>
<dbReference type="InterPro" id="IPR029058">
    <property type="entry name" value="AB_hydrolase_fold"/>
</dbReference>
<sequence>MIVRTPSGLVEGRFDGTVASFLGVPYAAPPFGEHRFRAPVPPPAWDGVRPALLPGAAAPQPAGDDVGLYAPEVFVTGEDCLNLDVHVPGTGATGLPVLVWFHGGAFAIGGNGAAWHRGHRFARDGVVCVAVNYRLGFEGFLALEGAPLNRGVLDWLAALEWVRSAIAAFGGDPGNVTIAGQSAGGAACATLLTMPRAAGLFRRAIVMSGSASLAVPEEEARAHAAGLAARLGVRPRAEDFAAIPPAALVAGQPPPMAAGASGTLGGTVPIQPVVDGDLVPRVPLDALRAGAGGHLPLLVGCTSDEAGVFVRAMAGGIDEATAATVLAHMGLPPGYRDAHPGLSPGDLVGRAAGDHLFRRETIWIEEARAATAAAPTHAYEFRWESPVPSPLGIGVVGAAHNIDLPFAFDLLDAPGVERTAGKEPPRALAGAMHGAWVRFARDGDPGWPPYERARRQVMVFDAASGVADDPLRTQRRLLHEA</sequence>
<evidence type="ECO:0000256" key="3">
    <source>
        <dbReference type="RuleBase" id="RU361235"/>
    </source>
</evidence>
<evidence type="ECO:0000256" key="2">
    <source>
        <dbReference type="ARBA" id="ARBA00022801"/>
    </source>
</evidence>
<organism evidence="5 6">
    <name type="scientific">Streptosporangium vulgare</name>
    <dbReference type="NCBI Taxonomy" id="46190"/>
    <lineage>
        <taxon>Bacteria</taxon>
        <taxon>Bacillati</taxon>
        <taxon>Actinomycetota</taxon>
        <taxon>Actinomycetes</taxon>
        <taxon>Streptosporangiales</taxon>
        <taxon>Streptosporangiaceae</taxon>
        <taxon>Streptosporangium</taxon>
    </lineage>
</organism>
<dbReference type="EC" id="3.1.1.-" evidence="3"/>
<reference evidence="5 6" key="1">
    <citation type="submission" date="2024-09" db="EMBL/GenBank/DDBJ databases">
        <authorList>
            <person name="Sun Q."/>
            <person name="Mori K."/>
        </authorList>
    </citation>
    <scope>NUCLEOTIDE SEQUENCE [LARGE SCALE GENOMIC DNA]</scope>
    <source>
        <strain evidence="5 6">JCM 3028</strain>
    </source>
</reference>
<name>A0ABV5TPT9_9ACTN</name>
<keyword evidence="2 3" id="KW-0378">Hydrolase</keyword>
<dbReference type="RefSeq" id="WP_386162082.1">
    <property type="nucleotide sequence ID" value="NZ_JBHMBS010000029.1"/>
</dbReference>
<dbReference type="InterPro" id="IPR002018">
    <property type="entry name" value="CarbesteraseB"/>
</dbReference>
<comment type="caution">
    <text evidence="5">The sequence shown here is derived from an EMBL/GenBank/DDBJ whole genome shotgun (WGS) entry which is preliminary data.</text>
</comment>
<evidence type="ECO:0000313" key="5">
    <source>
        <dbReference type="EMBL" id="MFB9681032.1"/>
    </source>
</evidence>
<dbReference type="PROSITE" id="PS00122">
    <property type="entry name" value="CARBOXYLESTERASE_B_1"/>
    <property type="match status" value="1"/>
</dbReference>
<keyword evidence="6" id="KW-1185">Reference proteome</keyword>
<evidence type="ECO:0000256" key="1">
    <source>
        <dbReference type="ARBA" id="ARBA00005964"/>
    </source>
</evidence>
<dbReference type="Gene3D" id="3.40.50.1820">
    <property type="entry name" value="alpha/beta hydrolase"/>
    <property type="match status" value="1"/>
</dbReference>
<feature type="domain" description="Carboxylesterase type B" evidence="4">
    <location>
        <begin position="2"/>
        <end position="316"/>
    </location>
</feature>
<dbReference type="SUPFAM" id="SSF53474">
    <property type="entry name" value="alpha/beta-Hydrolases"/>
    <property type="match status" value="1"/>
</dbReference>
<gene>
    <name evidence="5" type="ORF">ACFFRH_36620</name>
</gene>
<comment type="similarity">
    <text evidence="1 3">Belongs to the type-B carboxylesterase/lipase family.</text>
</comment>
<evidence type="ECO:0000259" key="4">
    <source>
        <dbReference type="Pfam" id="PF00135"/>
    </source>
</evidence>
<dbReference type="Proteomes" id="UP001589610">
    <property type="component" value="Unassembled WGS sequence"/>
</dbReference>